<protein>
    <submittedName>
        <fullName evidence="1">SIR2 family protein</fullName>
    </submittedName>
</protein>
<organism evidence="3 4">
    <name type="scientific">Mediterraneibacter gnavus</name>
    <name type="common">Ruminococcus gnavus</name>
    <dbReference type="NCBI Taxonomy" id="33038"/>
    <lineage>
        <taxon>Bacteria</taxon>
        <taxon>Bacillati</taxon>
        <taxon>Bacillota</taxon>
        <taxon>Clostridia</taxon>
        <taxon>Lachnospirales</taxon>
        <taxon>Lachnospiraceae</taxon>
        <taxon>Mediterraneibacter</taxon>
    </lineage>
</organism>
<dbReference type="Proteomes" id="UP000235093">
    <property type="component" value="Unassembled WGS sequence"/>
</dbReference>
<gene>
    <name evidence="3" type="ORF">CDL23_13870</name>
    <name evidence="2" type="ORF">OZZ16_12045</name>
    <name evidence="1" type="ORF">OZZ17_02125</name>
</gene>
<reference evidence="3 4" key="1">
    <citation type="journal article" date="2017" name="Genome Med.">
        <title>A novel Ruminococcus gnavus clade enriched in inflammatory bowel disease patients.</title>
        <authorList>
            <person name="Hall A.B."/>
            <person name="Yassour M."/>
            <person name="Sauk J."/>
            <person name="Garner A."/>
            <person name="Jiang X."/>
            <person name="Arthur T."/>
            <person name="Lagoudas G.K."/>
            <person name="Vatanen T."/>
            <person name="Fornelos N."/>
            <person name="Wilson R."/>
            <person name="Bertha M."/>
            <person name="Cohen M."/>
            <person name="Garber J."/>
            <person name="Khalili H."/>
            <person name="Gevers D."/>
            <person name="Ananthakrishnan A.N."/>
            <person name="Kugathasan S."/>
            <person name="Lander E.S."/>
            <person name="Blainey P."/>
            <person name="Vlamakis H."/>
            <person name="Xavier R.J."/>
            <person name="Huttenhower C."/>
        </authorList>
    </citation>
    <scope>NUCLEOTIDE SEQUENCE [LARGE SCALE GENOMIC DNA]</scope>
    <source>
        <strain evidence="3 4">RJX1125</strain>
    </source>
</reference>
<dbReference type="EMBL" id="JAPRAY010000002">
    <property type="protein sequence ID" value="MCZ0666338.1"/>
    <property type="molecule type" value="Genomic_DNA"/>
</dbReference>
<reference evidence="1" key="2">
    <citation type="submission" date="2022-11" db="EMBL/GenBank/DDBJ databases">
        <title>Temperate bacteriophages infecting mucin-degrading bacterium Ruminococcus gnavus from the human gut.</title>
        <authorList>
            <person name="Buttimer C."/>
        </authorList>
    </citation>
    <scope>NUCLEOTIDE SEQUENCE</scope>
    <source>
        <strain evidence="1">CCUG 49994</strain>
        <strain evidence="2">CCUG 52279</strain>
    </source>
</reference>
<dbReference type="SUPFAM" id="SSF52467">
    <property type="entry name" value="DHS-like NAD/FAD-binding domain"/>
    <property type="match status" value="1"/>
</dbReference>
<evidence type="ECO:0000313" key="3">
    <source>
        <dbReference type="EMBL" id="PLT71955.1"/>
    </source>
</evidence>
<dbReference type="Proteomes" id="UP001076974">
    <property type="component" value="Unassembled WGS sequence"/>
</dbReference>
<dbReference type="Proteomes" id="UP001079535">
    <property type="component" value="Unassembled WGS sequence"/>
</dbReference>
<comment type="caution">
    <text evidence="3">The sequence shown here is derived from an EMBL/GenBank/DDBJ whole genome shotgun (WGS) entry which is preliminary data.</text>
</comment>
<evidence type="ECO:0000313" key="1">
    <source>
        <dbReference type="EMBL" id="MCZ0666338.1"/>
    </source>
</evidence>
<accession>A0A2N5PFF0</accession>
<dbReference type="RefSeq" id="WP_022038156.1">
    <property type="nucleotide sequence ID" value="NZ_AP031447.1"/>
</dbReference>
<evidence type="ECO:0000313" key="4">
    <source>
        <dbReference type="Proteomes" id="UP000235093"/>
    </source>
</evidence>
<dbReference type="AlphaFoldDB" id="A0A2N5PFF0"/>
<dbReference type="InterPro" id="IPR029035">
    <property type="entry name" value="DHS-like_NAD/FAD-binding_dom"/>
</dbReference>
<evidence type="ECO:0000313" key="2">
    <source>
        <dbReference type="EMBL" id="MCZ0690629.1"/>
    </source>
</evidence>
<proteinExistence type="predicted"/>
<name>A0A2N5PFF0_MEDGN</name>
<dbReference type="Pfam" id="PF13289">
    <property type="entry name" value="SIR2_2"/>
    <property type="match status" value="1"/>
</dbReference>
<dbReference type="EMBL" id="NIHT01000027">
    <property type="protein sequence ID" value="PLT71955.1"/>
    <property type="molecule type" value="Genomic_DNA"/>
</dbReference>
<sequence length="297" mass="33479">MDIDTIKKIIQDFFQEGTVTIVGSGLSLAEGIPGMGELAKKLQMEIPGLLSATGDIKNWNNIENDLAKGVGLEEALHNTKPSSYVEECIRKVTAIYIGEADKRLLTDIVKTGKQLRFSEYLQRFNIRNEGMTVITTNYDRLLEYACETNEIMADTLFVGKYIARFKPNQSKYASCIGVQRTNGKGKKLQYSPRVIILKPHGCLSWHLINSIPYSLPDYSIEDSLIITPGLNKYREGYSVPFDIHRARANEEIDKAQRYIIIGYGFGDDHLETHLMQQLRAGKPALIQTRLLHSCECS</sequence>
<dbReference type="EMBL" id="JAPRBD010000018">
    <property type="protein sequence ID" value="MCZ0690629.1"/>
    <property type="molecule type" value="Genomic_DNA"/>
</dbReference>